<dbReference type="InterPro" id="IPR004682">
    <property type="entry name" value="TRAP_DctP"/>
</dbReference>
<gene>
    <name evidence="5" type="primary">yiaO_5</name>
    <name evidence="5" type="ORF">BkAM31D_21955</name>
</gene>
<dbReference type="EMBL" id="CP020814">
    <property type="protein sequence ID" value="ARK32304.1"/>
    <property type="molecule type" value="Genomic_DNA"/>
</dbReference>
<dbReference type="STRING" id="199441.BkAM31D_21955"/>
<dbReference type="GO" id="GO:0030288">
    <property type="term" value="C:outer membrane-bounded periplasmic space"/>
    <property type="evidence" value="ECO:0007669"/>
    <property type="project" value="InterPro"/>
</dbReference>
<dbReference type="PANTHER" id="PTHR33376:SF7">
    <property type="entry name" value="C4-DICARBOXYLATE-BINDING PROTEIN DCTB"/>
    <property type="match status" value="1"/>
</dbReference>
<evidence type="ECO:0000256" key="1">
    <source>
        <dbReference type="ARBA" id="ARBA00009023"/>
    </source>
</evidence>
<dbReference type="PIRSF" id="PIRSF006470">
    <property type="entry name" value="DctB"/>
    <property type="match status" value="1"/>
</dbReference>
<dbReference type="PROSITE" id="PS51257">
    <property type="entry name" value="PROKAR_LIPOPROTEIN"/>
    <property type="match status" value="1"/>
</dbReference>
<proteinExistence type="inferred from homology"/>
<dbReference type="GO" id="GO:0055085">
    <property type="term" value="P:transmembrane transport"/>
    <property type="evidence" value="ECO:0007669"/>
    <property type="project" value="InterPro"/>
</dbReference>
<dbReference type="Gene3D" id="3.40.190.170">
    <property type="entry name" value="Bacterial extracellular solute-binding protein, family 7"/>
    <property type="match status" value="1"/>
</dbReference>
<evidence type="ECO:0000256" key="4">
    <source>
        <dbReference type="SAM" id="SignalP"/>
    </source>
</evidence>
<dbReference type="SUPFAM" id="SSF53850">
    <property type="entry name" value="Periplasmic binding protein-like II"/>
    <property type="match status" value="1"/>
</dbReference>
<dbReference type="InterPro" id="IPR038404">
    <property type="entry name" value="TRAP_DctP_sf"/>
</dbReference>
<feature type="chain" id="PRO_5039685806" evidence="4">
    <location>
        <begin position="20"/>
        <end position="346"/>
    </location>
</feature>
<protein>
    <submittedName>
        <fullName evidence="5">2,3-diketo-L-gulonate-binding periplasmic protein YiaO</fullName>
    </submittedName>
</protein>
<accession>A0A1X9MHW7</accession>
<keyword evidence="6" id="KW-1185">Reference proteome</keyword>
<comment type="similarity">
    <text evidence="1">Belongs to the bacterial solute-binding protein 7 family.</text>
</comment>
<keyword evidence="3 4" id="KW-0732">Signal</keyword>
<keyword evidence="2" id="KW-0813">Transport</keyword>
<sequence length="346" mass="38724" precursor="true">MKKILSLGFVSLLFLFLLAACGSGTSDNGQSEASDPEEATSETDGEVYELRLGHIATETNPYHLLALEFKELVEERSEGQVKINVFANGQLGQERELLESMQFGNMDLAVITSSPVTNFVPEFGILDVPYLFEDWDHVERFLDSDVAEELLKETDNVGINTYAFIPRGFRSVTNSKHPVHTPDDMKGLTLRVIESGVYLDTINEMGATATGMPWSDAFTAMQQGAIDGQENDYSINYTQNVFEVQKYLSLTEHIFAINTIMSSQTTMEKLPEDLQQLIADAAVDAAKTIAEHNREQQDVLKANLLEKGMEINEVDKELFMNAVPNTQEKYSQQFGETYFKGITDLR</sequence>
<dbReference type="AlphaFoldDB" id="A0A1X9MHW7"/>
<dbReference type="Pfam" id="PF03480">
    <property type="entry name" value="DctP"/>
    <property type="match status" value="1"/>
</dbReference>
<dbReference type="KEGG" id="bkw:BkAM31D_21955"/>
<dbReference type="Proteomes" id="UP000193006">
    <property type="component" value="Chromosome"/>
</dbReference>
<dbReference type="PANTHER" id="PTHR33376">
    <property type="match status" value="1"/>
</dbReference>
<dbReference type="InterPro" id="IPR018389">
    <property type="entry name" value="DctP_fam"/>
</dbReference>
<dbReference type="NCBIfam" id="TIGR00787">
    <property type="entry name" value="dctP"/>
    <property type="match status" value="1"/>
</dbReference>
<name>A0A1X9MHW7_9BACI</name>
<reference evidence="5 6" key="1">
    <citation type="submission" date="2017-04" db="EMBL/GenBank/DDBJ databases">
        <title>Bacillus krulwichiae AM31D Genome sequencing and assembly.</title>
        <authorList>
            <person name="Krulwich T.A."/>
            <person name="Anastor L."/>
            <person name="Ehrlich R."/>
            <person name="Ehrlich G.D."/>
            <person name="Janto B."/>
        </authorList>
    </citation>
    <scope>NUCLEOTIDE SEQUENCE [LARGE SCALE GENOMIC DNA]</scope>
    <source>
        <strain evidence="5 6">AM31D</strain>
    </source>
</reference>
<evidence type="ECO:0000313" key="6">
    <source>
        <dbReference type="Proteomes" id="UP000193006"/>
    </source>
</evidence>
<evidence type="ECO:0000313" key="5">
    <source>
        <dbReference type="EMBL" id="ARK32304.1"/>
    </source>
</evidence>
<dbReference type="RefSeq" id="WP_066157066.1">
    <property type="nucleotide sequence ID" value="NZ_CP020814.1"/>
</dbReference>
<evidence type="ECO:0000256" key="3">
    <source>
        <dbReference type="ARBA" id="ARBA00022729"/>
    </source>
</evidence>
<organism evidence="5 6">
    <name type="scientific">Halalkalibacter krulwichiae</name>
    <dbReference type="NCBI Taxonomy" id="199441"/>
    <lineage>
        <taxon>Bacteria</taxon>
        <taxon>Bacillati</taxon>
        <taxon>Bacillota</taxon>
        <taxon>Bacilli</taxon>
        <taxon>Bacillales</taxon>
        <taxon>Bacillaceae</taxon>
        <taxon>Halalkalibacter</taxon>
    </lineage>
</organism>
<dbReference type="NCBIfam" id="NF037995">
    <property type="entry name" value="TRAP_S1"/>
    <property type="match status" value="1"/>
</dbReference>
<evidence type="ECO:0000256" key="2">
    <source>
        <dbReference type="ARBA" id="ARBA00022448"/>
    </source>
</evidence>
<feature type="signal peptide" evidence="4">
    <location>
        <begin position="1"/>
        <end position="19"/>
    </location>
</feature>